<dbReference type="InterPro" id="IPR027417">
    <property type="entry name" value="P-loop_NTPase"/>
</dbReference>
<organism evidence="7 8">
    <name type="scientific">Fervidobacterium changbaicum</name>
    <dbReference type="NCBI Taxonomy" id="310769"/>
    <lineage>
        <taxon>Bacteria</taxon>
        <taxon>Thermotogati</taxon>
        <taxon>Thermotogota</taxon>
        <taxon>Thermotogae</taxon>
        <taxon>Thermotogales</taxon>
        <taxon>Fervidobacteriaceae</taxon>
        <taxon>Fervidobacterium</taxon>
    </lineage>
</organism>
<dbReference type="Proteomes" id="UP000288947">
    <property type="component" value="Chromosome"/>
</dbReference>
<evidence type="ECO:0000256" key="2">
    <source>
        <dbReference type="ARBA" id="ARBA00022448"/>
    </source>
</evidence>
<dbReference type="PROSITE" id="PS50893">
    <property type="entry name" value="ABC_TRANSPORTER_2"/>
    <property type="match status" value="1"/>
</dbReference>
<protein>
    <submittedName>
        <fullName evidence="7">Metal ABC transporter ATP-binding protein</fullName>
    </submittedName>
</protein>
<dbReference type="CDD" id="cd03235">
    <property type="entry name" value="ABC_Metallic_Cations"/>
    <property type="match status" value="1"/>
</dbReference>
<evidence type="ECO:0000313" key="8">
    <source>
        <dbReference type="Proteomes" id="UP000288947"/>
    </source>
</evidence>
<keyword evidence="8" id="KW-1185">Reference proteome</keyword>
<comment type="similarity">
    <text evidence="1">Belongs to the ABC transporter superfamily.</text>
</comment>
<dbReference type="PANTHER" id="PTHR42734:SF17">
    <property type="entry name" value="METAL TRANSPORT SYSTEM ATP-BINDING PROTEIN TM_0124-RELATED"/>
    <property type="match status" value="1"/>
</dbReference>
<keyword evidence="4 7" id="KW-0067">ATP-binding</keyword>
<sequence>MVNSIAERNLESVITVRNLSVRYGQIEVLRNVSFKVFKKDFVGIIGPNGAGKSTLIKALLGMIPYEGEIVLNGKVGYVPQLSSFNREFPISVYDFVRVSIRKEKNWRKLVDEALTKVGLEGFGERLVGTLSGGQYQRVSLARAIVSKPDIVILDEPESGVDEMGKARFYDLLYEMNEKWGITILMVSHDIGMVFEKCKTVMCLNKTLHCHGPTREIRPEDVKKLFGEFDIWIRAHSHYEIEHTHENSNSHKTPD</sequence>
<feature type="domain" description="ABC transporter" evidence="6">
    <location>
        <begin position="14"/>
        <end position="230"/>
    </location>
</feature>
<dbReference type="RefSeq" id="WP_090223162.1">
    <property type="nucleotide sequence ID" value="NZ_CP026721.1"/>
</dbReference>
<evidence type="ECO:0000313" key="7">
    <source>
        <dbReference type="EMBL" id="QAV32891.1"/>
    </source>
</evidence>
<keyword evidence="3" id="KW-0547">Nucleotide-binding</keyword>
<evidence type="ECO:0000256" key="4">
    <source>
        <dbReference type="ARBA" id="ARBA00022840"/>
    </source>
</evidence>
<dbReference type="Pfam" id="PF00005">
    <property type="entry name" value="ABC_tran"/>
    <property type="match status" value="1"/>
</dbReference>
<dbReference type="SMART" id="SM00382">
    <property type="entry name" value="AAA"/>
    <property type="match status" value="1"/>
</dbReference>
<evidence type="ECO:0000259" key="5">
    <source>
        <dbReference type="PROSITE" id="PS50052"/>
    </source>
</evidence>
<dbReference type="Gene3D" id="3.40.50.300">
    <property type="entry name" value="P-loop containing nucleotide triphosphate hydrolases"/>
    <property type="match status" value="1"/>
</dbReference>
<dbReference type="InterPro" id="IPR003593">
    <property type="entry name" value="AAA+_ATPase"/>
</dbReference>
<dbReference type="SUPFAM" id="SSF52540">
    <property type="entry name" value="P-loop containing nucleoside triphosphate hydrolases"/>
    <property type="match status" value="1"/>
</dbReference>
<dbReference type="EMBL" id="CP026721">
    <property type="protein sequence ID" value="QAV32891.1"/>
    <property type="molecule type" value="Genomic_DNA"/>
</dbReference>
<gene>
    <name evidence="7" type="ORF">CBS1_03455</name>
</gene>
<proteinExistence type="inferred from homology"/>
<accession>A0ABX5QR72</accession>
<keyword evidence="2" id="KW-0813">Transport</keyword>
<evidence type="ECO:0000259" key="6">
    <source>
        <dbReference type="PROSITE" id="PS50893"/>
    </source>
</evidence>
<evidence type="ECO:0000256" key="1">
    <source>
        <dbReference type="ARBA" id="ARBA00005417"/>
    </source>
</evidence>
<dbReference type="PANTHER" id="PTHR42734">
    <property type="entry name" value="METAL TRANSPORT SYSTEM ATP-BINDING PROTEIN TM_0124-RELATED"/>
    <property type="match status" value="1"/>
</dbReference>
<dbReference type="GO" id="GO:0005524">
    <property type="term" value="F:ATP binding"/>
    <property type="evidence" value="ECO:0007669"/>
    <property type="project" value="UniProtKB-KW"/>
</dbReference>
<dbReference type="InterPro" id="IPR050153">
    <property type="entry name" value="Metal_Ion_Import_ABC"/>
</dbReference>
<reference evidence="7 8" key="1">
    <citation type="submission" date="2018-01" db="EMBL/GenBank/DDBJ databases">
        <title>The whole genome sequencing and assembly of Fervidobacterium changbaicum CBS-1 strain.</title>
        <authorList>
            <person name="Kim J.-Y."/>
            <person name="Park M.-K."/>
            <person name="Yi H."/>
            <person name="Bahn Y.-S."/>
            <person name="Kim J.F."/>
            <person name="Lee D.-W."/>
        </authorList>
    </citation>
    <scope>NUCLEOTIDE SEQUENCE [LARGE SCALE GENOMIC DNA]</scope>
    <source>
        <strain evidence="7 8">CBS-1</strain>
    </source>
</reference>
<name>A0ABX5QR72_9BACT</name>
<dbReference type="InterPro" id="IPR008144">
    <property type="entry name" value="Guanylate_kin-like_dom"/>
</dbReference>
<feature type="domain" description="Guanylate kinase-like" evidence="5">
    <location>
        <begin position="39"/>
        <end position="254"/>
    </location>
</feature>
<dbReference type="InterPro" id="IPR003439">
    <property type="entry name" value="ABC_transporter-like_ATP-bd"/>
</dbReference>
<dbReference type="PROSITE" id="PS50052">
    <property type="entry name" value="GUANYLATE_KINASE_2"/>
    <property type="match status" value="1"/>
</dbReference>
<evidence type="ECO:0000256" key="3">
    <source>
        <dbReference type="ARBA" id="ARBA00022741"/>
    </source>
</evidence>